<sequence length="306" mass="34005">MVVVLHRHKEKNVQGERFTILQVHPEHLQTVSDNLRLWGGPRFDQDGTILLALAGGDQEDPRLWKTSARQEGGTGARYRRRAGRSDLGHRGFPLLLPNTSPVGRYEGLQQRTQWPAWKFSFQLADESEGVMGLREAPRLTHLREGYQISSTEAQASASSSSSSAFLSALPPSLPPPAPADPSDPPLLRPRPRASVNSGESPLLDFFVPLGSSMKGTILDPSGPGVLRTPGTVRQHTRAPSQGRRMKDLGPVFYDKKGNRLLGADGEPLGYNWKVERPVFMVYRWGVYDAWTRRFALMLHPDLGEIM</sequence>
<proteinExistence type="predicted"/>
<accession>A0A0G4FRE3</accession>
<name>A0A0G4FRE3_9ALVE</name>
<feature type="compositionally biased region" description="Low complexity" evidence="1">
    <location>
        <begin position="155"/>
        <end position="170"/>
    </location>
</feature>
<dbReference type="AlphaFoldDB" id="A0A0G4FRE3"/>
<evidence type="ECO:0000313" key="2">
    <source>
        <dbReference type="EMBL" id="CEM17196.1"/>
    </source>
</evidence>
<organism evidence="2">
    <name type="scientific">Chromera velia CCMP2878</name>
    <dbReference type="NCBI Taxonomy" id="1169474"/>
    <lineage>
        <taxon>Eukaryota</taxon>
        <taxon>Sar</taxon>
        <taxon>Alveolata</taxon>
        <taxon>Colpodellida</taxon>
        <taxon>Chromeraceae</taxon>
        <taxon>Chromera</taxon>
    </lineage>
</organism>
<dbReference type="PhylomeDB" id="A0A0G4FRE3"/>
<reference evidence="2" key="1">
    <citation type="submission" date="2014-11" db="EMBL/GenBank/DDBJ databases">
        <authorList>
            <person name="Otto D Thomas"/>
            <person name="Naeem Raeece"/>
        </authorList>
    </citation>
    <scope>NUCLEOTIDE SEQUENCE</scope>
</reference>
<dbReference type="VEuPathDB" id="CryptoDB:Cvel_18390"/>
<feature type="region of interest" description="Disordered" evidence="1">
    <location>
        <begin position="150"/>
        <end position="196"/>
    </location>
</feature>
<gene>
    <name evidence="2" type="ORF">Cvel_18390</name>
</gene>
<dbReference type="EMBL" id="CDMZ01000574">
    <property type="protein sequence ID" value="CEM17196.1"/>
    <property type="molecule type" value="Genomic_DNA"/>
</dbReference>
<protein>
    <submittedName>
        <fullName evidence="2">Uncharacterized protein</fullName>
    </submittedName>
</protein>
<feature type="region of interest" description="Disordered" evidence="1">
    <location>
        <begin position="217"/>
        <end position="249"/>
    </location>
</feature>
<evidence type="ECO:0000256" key="1">
    <source>
        <dbReference type="SAM" id="MobiDB-lite"/>
    </source>
</evidence>
<feature type="compositionally biased region" description="Pro residues" evidence="1">
    <location>
        <begin position="171"/>
        <end position="188"/>
    </location>
</feature>